<proteinExistence type="inferred from homology"/>
<dbReference type="InterPro" id="IPR013324">
    <property type="entry name" value="RNA_pol_sigma_r3/r4-like"/>
</dbReference>
<feature type="transmembrane region" description="Helical" evidence="7">
    <location>
        <begin position="505"/>
        <end position="523"/>
    </location>
</feature>
<evidence type="ECO:0000313" key="10">
    <source>
        <dbReference type="EMBL" id="RZQ51315.1"/>
    </source>
</evidence>
<protein>
    <recommendedName>
        <fullName evidence="6">RNA polymerase sigma factor</fullName>
    </recommendedName>
</protein>
<feature type="transmembrane region" description="Helical" evidence="7">
    <location>
        <begin position="461"/>
        <end position="485"/>
    </location>
</feature>
<feature type="transmembrane region" description="Helical" evidence="7">
    <location>
        <begin position="236"/>
        <end position="256"/>
    </location>
</feature>
<feature type="transmembrane region" description="Helical" evidence="7">
    <location>
        <begin position="428"/>
        <end position="449"/>
    </location>
</feature>
<dbReference type="InterPro" id="IPR039425">
    <property type="entry name" value="RNA_pol_sigma-70-like"/>
</dbReference>
<keyword evidence="7" id="KW-0472">Membrane</keyword>
<feature type="transmembrane region" description="Helical" evidence="7">
    <location>
        <begin position="401"/>
        <end position="422"/>
    </location>
</feature>
<dbReference type="InterPro" id="IPR007627">
    <property type="entry name" value="RNA_pol_sigma70_r2"/>
</dbReference>
<feature type="domain" description="RNA polymerase sigma-70 region 2" evidence="8">
    <location>
        <begin position="32"/>
        <end position="97"/>
    </location>
</feature>
<evidence type="ECO:0000259" key="8">
    <source>
        <dbReference type="Pfam" id="PF04542"/>
    </source>
</evidence>
<name>A0A4Q7IIA9_9GAMM</name>
<keyword evidence="2 6" id="KW-0805">Transcription regulation</keyword>
<evidence type="ECO:0000259" key="9">
    <source>
        <dbReference type="Pfam" id="PF08281"/>
    </source>
</evidence>
<feature type="domain" description="RNA polymerase sigma factor 70 region 4 type 2" evidence="9">
    <location>
        <begin position="133"/>
        <end position="183"/>
    </location>
</feature>
<evidence type="ECO:0000256" key="7">
    <source>
        <dbReference type="SAM" id="Phobius"/>
    </source>
</evidence>
<dbReference type="Gene3D" id="1.10.10.10">
    <property type="entry name" value="Winged helix-like DNA-binding domain superfamily/Winged helix DNA-binding domain"/>
    <property type="match status" value="1"/>
</dbReference>
<keyword evidence="3 6" id="KW-0731">Sigma factor</keyword>
<dbReference type="Proteomes" id="UP000291338">
    <property type="component" value="Unassembled WGS sequence"/>
</dbReference>
<feature type="transmembrane region" description="Helical" evidence="7">
    <location>
        <begin position="309"/>
        <end position="326"/>
    </location>
</feature>
<dbReference type="EMBL" id="PPSX01000107">
    <property type="protein sequence ID" value="RZQ51315.1"/>
    <property type="molecule type" value="Genomic_DNA"/>
</dbReference>
<dbReference type="PANTHER" id="PTHR43133">
    <property type="entry name" value="RNA POLYMERASE ECF-TYPE SIGMA FACTO"/>
    <property type="match status" value="1"/>
</dbReference>
<accession>A0A4Q7IIA9</accession>
<dbReference type="GO" id="GO:0006352">
    <property type="term" value="P:DNA-templated transcription initiation"/>
    <property type="evidence" value="ECO:0007669"/>
    <property type="project" value="InterPro"/>
</dbReference>
<dbReference type="InterPro" id="IPR000838">
    <property type="entry name" value="RNA_pol_sigma70_ECF_CS"/>
</dbReference>
<evidence type="ECO:0000256" key="4">
    <source>
        <dbReference type="ARBA" id="ARBA00023125"/>
    </source>
</evidence>
<feature type="transmembrane region" description="Helical" evidence="7">
    <location>
        <begin position="276"/>
        <end position="297"/>
    </location>
</feature>
<dbReference type="CDD" id="cd06171">
    <property type="entry name" value="Sigma70_r4"/>
    <property type="match status" value="1"/>
</dbReference>
<evidence type="ECO:0000256" key="2">
    <source>
        <dbReference type="ARBA" id="ARBA00023015"/>
    </source>
</evidence>
<sequence length="538" mass="58448">MFNTAKQHKTLDDAALVMRALGGNKNAFCEIVARYQTLLCSLAYSAMGDIKYSEDLAQDVFVEAWRKLDTLHDPNKLKAWLCGILKFKISHHYRKQASNADKYSEQLESAEHIGAENAELEANAISAQQQALMWQVLEQLDDTYRAPLILFYREQQSVERVASELDLSVDTVKQRLSRGRKMMKEVVTDLVEVSLKHSKPGLAFTSAVMSAISGIAPPAKAAAGFGAFKAGTGFNFASIMAVLGSASGFVSAYFGLRASLDQSRTEREKSLVKKSVFLFMFIAALFVGVLLLLKPLASAQQNYMDEITLVAHLSVFMFVAAYFWLVKHAFNSMKQLRAQERLFNPDAFSSEQDKPNAKQREYISPFRLFGVPLIHMQFAMPEQTDKPAVGWVAGGSKAYGLLFAWGGIAVAPISVGIISFGILSVGAVGIGLLAAGTVAIGGLAFGASAIGYQAFSSLSSLAWQGAVSGGFAVAVNGAIGAIAYAEQANNELAAQLTNLSFINQHYAWLLGLIAVFVIVPAAWHSNKVRARMRKNALK</sequence>
<dbReference type="NCBIfam" id="TIGR02937">
    <property type="entry name" value="sigma70-ECF"/>
    <property type="match status" value="1"/>
</dbReference>
<evidence type="ECO:0000256" key="1">
    <source>
        <dbReference type="ARBA" id="ARBA00010641"/>
    </source>
</evidence>
<dbReference type="InterPro" id="IPR014284">
    <property type="entry name" value="RNA_pol_sigma-70_dom"/>
</dbReference>
<keyword evidence="5 6" id="KW-0804">Transcription</keyword>
<dbReference type="InterPro" id="IPR013249">
    <property type="entry name" value="RNA_pol_sigma70_r4_t2"/>
</dbReference>
<dbReference type="RefSeq" id="WP_130257266.1">
    <property type="nucleotide sequence ID" value="NZ_PPSX01000107.1"/>
</dbReference>
<dbReference type="AlphaFoldDB" id="A0A4Q7IIA9"/>
<organism evidence="10 11">
    <name type="scientific">Pseudoalteromonas phenolica</name>
    <dbReference type="NCBI Taxonomy" id="161398"/>
    <lineage>
        <taxon>Bacteria</taxon>
        <taxon>Pseudomonadati</taxon>
        <taxon>Pseudomonadota</taxon>
        <taxon>Gammaproteobacteria</taxon>
        <taxon>Alteromonadales</taxon>
        <taxon>Pseudoalteromonadaceae</taxon>
        <taxon>Pseudoalteromonas</taxon>
    </lineage>
</organism>
<keyword evidence="7" id="KW-1133">Transmembrane helix</keyword>
<dbReference type="SUPFAM" id="SSF88946">
    <property type="entry name" value="Sigma2 domain of RNA polymerase sigma factors"/>
    <property type="match status" value="1"/>
</dbReference>
<keyword evidence="4 6" id="KW-0238">DNA-binding</keyword>
<evidence type="ECO:0000256" key="3">
    <source>
        <dbReference type="ARBA" id="ARBA00023082"/>
    </source>
</evidence>
<dbReference type="InterPro" id="IPR036388">
    <property type="entry name" value="WH-like_DNA-bd_sf"/>
</dbReference>
<evidence type="ECO:0000256" key="5">
    <source>
        <dbReference type="ARBA" id="ARBA00023163"/>
    </source>
</evidence>
<dbReference type="Gene3D" id="1.10.1740.10">
    <property type="match status" value="1"/>
</dbReference>
<reference evidence="10 11" key="1">
    <citation type="submission" date="2018-01" db="EMBL/GenBank/DDBJ databases">
        <title>Co-occurrence of chitin degradation, pigmentation and bioactivity in marine Pseudoalteromonas.</title>
        <authorList>
            <person name="Paulsen S."/>
            <person name="Gram L."/>
            <person name="Machado H."/>
        </authorList>
    </citation>
    <scope>NUCLEOTIDE SEQUENCE [LARGE SCALE GENOMIC DNA]</scope>
    <source>
        <strain evidence="10 11">S3898</strain>
    </source>
</reference>
<comment type="similarity">
    <text evidence="1 6">Belongs to the sigma-70 factor family. ECF subfamily.</text>
</comment>
<dbReference type="InterPro" id="IPR013325">
    <property type="entry name" value="RNA_pol_sigma_r2"/>
</dbReference>
<dbReference type="Pfam" id="PF08281">
    <property type="entry name" value="Sigma70_r4_2"/>
    <property type="match status" value="1"/>
</dbReference>
<evidence type="ECO:0000256" key="6">
    <source>
        <dbReference type="RuleBase" id="RU000716"/>
    </source>
</evidence>
<dbReference type="PANTHER" id="PTHR43133:SF51">
    <property type="entry name" value="RNA POLYMERASE SIGMA FACTOR"/>
    <property type="match status" value="1"/>
</dbReference>
<dbReference type="Pfam" id="PF04542">
    <property type="entry name" value="Sigma70_r2"/>
    <property type="match status" value="1"/>
</dbReference>
<dbReference type="PROSITE" id="PS01063">
    <property type="entry name" value="SIGMA70_ECF"/>
    <property type="match status" value="1"/>
</dbReference>
<evidence type="ECO:0000313" key="11">
    <source>
        <dbReference type="Proteomes" id="UP000291338"/>
    </source>
</evidence>
<dbReference type="SUPFAM" id="SSF88659">
    <property type="entry name" value="Sigma3 and sigma4 domains of RNA polymerase sigma factors"/>
    <property type="match status" value="1"/>
</dbReference>
<keyword evidence="7" id="KW-0812">Transmembrane</keyword>
<dbReference type="GO" id="GO:0016987">
    <property type="term" value="F:sigma factor activity"/>
    <property type="evidence" value="ECO:0007669"/>
    <property type="project" value="UniProtKB-KW"/>
</dbReference>
<gene>
    <name evidence="10" type="ORF">C1E23_20165</name>
</gene>
<dbReference type="GO" id="GO:0003677">
    <property type="term" value="F:DNA binding"/>
    <property type="evidence" value="ECO:0007669"/>
    <property type="project" value="UniProtKB-KW"/>
</dbReference>
<comment type="caution">
    <text evidence="10">The sequence shown here is derived from an EMBL/GenBank/DDBJ whole genome shotgun (WGS) entry which is preliminary data.</text>
</comment>